<dbReference type="GO" id="GO:0009401">
    <property type="term" value="P:phosphoenolpyruvate-dependent sugar phosphotransferase system"/>
    <property type="evidence" value="ECO:0007669"/>
    <property type="project" value="UniProtKB-KW"/>
</dbReference>
<feature type="domain" description="HPr" evidence="4">
    <location>
        <begin position="1"/>
        <end position="89"/>
    </location>
</feature>
<dbReference type="InterPro" id="IPR000032">
    <property type="entry name" value="HPr-like"/>
</dbReference>
<evidence type="ECO:0000256" key="3">
    <source>
        <dbReference type="ARBA" id="ARBA00022683"/>
    </source>
</evidence>
<dbReference type="AlphaFoldDB" id="A0A0P6XA17"/>
<reference evidence="5 6" key="1">
    <citation type="submission" date="2015-07" db="EMBL/GenBank/DDBJ databases">
        <title>Genome sequence of Ornatilinea apprima DSM 23815.</title>
        <authorList>
            <person name="Hemp J."/>
            <person name="Ward L.M."/>
            <person name="Pace L.A."/>
            <person name="Fischer W.W."/>
        </authorList>
    </citation>
    <scope>NUCLEOTIDE SEQUENCE [LARGE SCALE GENOMIC DNA]</scope>
    <source>
        <strain evidence="5 6">P3M-1</strain>
    </source>
</reference>
<dbReference type="PANTHER" id="PTHR33705:SF2">
    <property type="entry name" value="PHOSPHOCARRIER PROTEIN NPR"/>
    <property type="match status" value="1"/>
</dbReference>
<dbReference type="STRING" id="1134406.ADN00_11535"/>
<gene>
    <name evidence="5" type="ORF">ADN00_11535</name>
</gene>
<protein>
    <recommendedName>
        <fullName evidence="4">HPr domain-containing protein</fullName>
    </recommendedName>
</protein>
<dbReference type="InterPro" id="IPR035895">
    <property type="entry name" value="HPr-like_sf"/>
</dbReference>
<evidence type="ECO:0000256" key="2">
    <source>
        <dbReference type="ARBA" id="ARBA00022490"/>
    </source>
</evidence>
<accession>A0A0P6XA17</accession>
<dbReference type="EMBL" id="LGCL01000025">
    <property type="protein sequence ID" value="KPL76579.1"/>
    <property type="molecule type" value="Genomic_DNA"/>
</dbReference>
<comment type="subcellular location">
    <subcellularLocation>
        <location evidence="1">Cytoplasm</location>
    </subcellularLocation>
</comment>
<sequence>MMEAEIQVKHEHGLHARPADLFVRTANRFQSNIQVVNMTTGSNLVNAKSIIRILGLGVCKDHKIRLIAEGSDEAEAITALTDLIANNFN</sequence>
<dbReference type="InterPro" id="IPR050399">
    <property type="entry name" value="HPr"/>
</dbReference>
<dbReference type="Gene3D" id="3.30.1340.10">
    <property type="entry name" value="HPr-like"/>
    <property type="match status" value="1"/>
</dbReference>
<proteinExistence type="predicted"/>
<dbReference type="Pfam" id="PF00381">
    <property type="entry name" value="PTS-HPr"/>
    <property type="match status" value="1"/>
</dbReference>
<evidence type="ECO:0000313" key="6">
    <source>
        <dbReference type="Proteomes" id="UP000050417"/>
    </source>
</evidence>
<keyword evidence="6" id="KW-1185">Reference proteome</keyword>
<keyword evidence="2" id="KW-0963">Cytoplasm</keyword>
<dbReference type="CDD" id="cd00367">
    <property type="entry name" value="PTS-HPr_like"/>
    <property type="match status" value="1"/>
</dbReference>
<organism evidence="5 6">
    <name type="scientific">Ornatilinea apprima</name>
    <dbReference type="NCBI Taxonomy" id="1134406"/>
    <lineage>
        <taxon>Bacteria</taxon>
        <taxon>Bacillati</taxon>
        <taxon>Chloroflexota</taxon>
        <taxon>Anaerolineae</taxon>
        <taxon>Anaerolineales</taxon>
        <taxon>Anaerolineaceae</taxon>
        <taxon>Ornatilinea</taxon>
    </lineage>
</organism>
<dbReference type="RefSeq" id="WP_075063164.1">
    <property type="nucleotide sequence ID" value="NZ_LGCL01000025.1"/>
</dbReference>
<name>A0A0P6XA17_9CHLR</name>
<dbReference type="GO" id="GO:0005737">
    <property type="term" value="C:cytoplasm"/>
    <property type="evidence" value="ECO:0007669"/>
    <property type="project" value="UniProtKB-SubCell"/>
</dbReference>
<evidence type="ECO:0000256" key="1">
    <source>
        <dbReference type="ARBA" id="ARBA00004496"/>
    </source>
</evidence>
<comment type="caution">
    <text evidence="5">The sequence shown here is derived from an EMBL/GenBank/DDBJ whole genome shotgun (WGS) entry which is preliminary data.</text>
</comment>
<dbReference type="PROSITE" id="PS51350">
    <property type="entry name" value="PTS_HPR_DOM"/>
    <property type="match status" value="1"/>
</dbReference>
<dbReference type="PANTHER" id="PTHR33705">
    <property type="entry name" value="PHOSPHOCARRIER PROTEIN HPR"/>
    <property type="match status" value="1"/>
</dbReference>
<evidence type="ECO:0000259" key="4">
    <source>
        <dbReference type="PROSITE" id="PS51350"/>
    </source>
</evidence>
<dbReference type="PRINTS" id="PR00107">
    <property type="entry name" value="PHOSPHOCPHPR"/>
</dbReference>
<evidence type="ECO:0000313" key="5">
    <source>
        <dbReference type="EMBL" id="KPL76579.1"/>
    </source>
</evidence>
<dbReference type="Proteomes" id="UP000050417">
    <property type="component" value="Unassembled WGS sequence"/>
</dbReference>
<dbReference type="OrthoDB" id="9809047at2"/>
<dbReference type="SUPFAM" id="SSF55594">
    <property type="entry name" value="HPr-like"/>
    <property type="match status" value="1"/>
</dbReference>
<keyword evidence="3" id="KW-0598">Phosphotransferase system</keyword>
<dbReference type="NCBIfam" id="TIGR01003">
    <property type="entry name" value="PTS_HPr_family"/>
    <property type="match status" value="1"/>
</dbReference>